<dbReference type="Proteomes" id="UP000004416">
    <property type="component" value="Unassembled WGS sequence"/>
</dbReference>
<sequence length="163" mass="17988">MVIAVFKVTRKVDFRIACTQNIVGDSTAWAVAGPTALRVANVWCADGSKAQGVIVQTGFTARSAKDNDGFSTMVLFEIIDFVDDGIPCFIPGDPLPFVFSFGTKAFHRIDNPLGMMSIFWESQTPHAQSAIGDGMFRISFYLDESAFFDSQNHTATYRVISRR</sequence>
<proteinExistence type="predicted"/>
<evidence type="ECO:0000313" key="2">
    <source>
        <dbReference type="Proteomes" id="UP000004416"/>
    </source>
</evidence>
<accession>G9XIE4</accession>
<gene>
    <name evidence="1" type="ORF">HMPREF0322_00720</name>
</gene>
<protein>
    <submittedName>
        <fullName evidence="1">Uncharacterized protein</fullName>
    </submittedName>
</protein>
<reference evidence="1 2" key="1">
    <citation type="submission" date="2011-08" db="EMBL/GenBank/DDBJ databases">
        <authorList>
            <person name="Weinstock G."/>
            <person name="Sodergren E."/>
            <person name="Clifton S."/>
            <person name="Fulton L."/>
            <person name="Fulton B."/>
            <person name="Courtney L."/>
            <person name="Fronick C."/>
            <person name="Harrison M."/>
            <person name="Strong C."/>
            <person name="Farmer C."/>
            <person name="Delahaunty K."/>
            <person name="Markovic C."/>
            <person name="Hall O."/>
            <person name="Minx P."/>
            <person name="Tomlinson C."/>
            <person name="Mitreva M."/>
            <person name="Hou S."/>
            <person name="Chen J."/>
            <person name="Wollam A."/>
            <person name="Pepin K.H."/>
            <person name="Johnson M."/>
            <person name="Bhonagiri V."/>
            <person name="Zhang X."/>
            <person name="Suruliraj S."/>
            <person name="Warren W."/>
            <person name="Chinwalla A."/>
            <person name="Mardis E.R."/>
            <person name="Wilson R.K."/>
        </authorList>
    </citation>
    <scope>NUCLEOTIDE SEQUENCE [LARGE SCALE GENOMIC DNA]</scope>
    <source>
        <strain evidence="1 2">DP7</strain>
    </source>
</reference>
<name>G9XIE4_DESHA</name>
<dbReference type="AlphaFoldDB" id="G9XIE4"/>
<evidence type="ECO:0000313" key="1">
    <source>
        <dbReference type="EMBL" id="EHL08627.1"/>
    </source>
</evidence>
<organism evidence="1 2">
    <name type="scientific">Desulfitobacterium hafniense DP7</name>
    <dbReference type="NCBI Taxonomy" id="537010"/>
    <lineage>
        <taxon>Bacteria</taxon>
        <taxon>Bacillati</taxon>
        <taxon>Bacillota</taxon>
        <taxon>Clostridia</taxon>
        <taxon>Eubacteriales</taxon>
        <taxon>Desulfitobacteriaceae</taxon>
        <taxon>Desulfitobacterium</taxon>
    </lineage>
</organism>
<comment type="caution">
    <text evidence="1">The sequence shown here is derived from an EMBL/GenBank/DDBJ whole genome shotgun (WGS) entry which is preliminary data.</text>
</comment>
<dbReference type="HOGENOM" id="CLU_1624460_0_0_9"/>
<dbReference type="EMBL" id="AFZX01000019">
    <property type="protein sequence ID" value="EHL08627.1"/>
    <property type="molecule type" value="Genomic_DNA"/>
</dbReference>